<evidence type="ECO:0000313" key="2">
    <source>
        <dbReference type="Proteomes" id="UP000071561"/>
    </source>
</evidence>
<proteinExistence type="predicted"/>
<dbReference type="PATRIC" id="fig|188932.3.peg.1844"/>
<gene>
    <name evidence="1" type="ORF">AY601_1773</name>
</gene>
<evidence type="ECO:0000313" key="1">
    <source>
        <dbReference type="EMBL" id="AMP98685.1"/>
    </source>
</evidence>
<dbReference type="EMBL" id="CP014504">
    <property type="protein sequence ID" value="AMP98685.1"/>
    <property type="molecule type" value="Genomic_DNA"/>
</dbReference>
<reference evidence="1 2" key="1">
    <citation type="submission" date="2016-03" db="EMBL/GenBank/DDBJ databases">
        <title>Complete genome sequence of Pedobacter cryoconitis PAMC 27485.</title>
        <authorList>
            <person name="Lee J."/>
            <person name="Kim O.-S."/>
        </authorList>
    </citation>
    <scope>NUCLEOTIDE SEQUENCE [LARGE SCALE GENOMIC DNA]</scope>
    <source>
        <strain evidence="1 2">PAMC 27485</strain>
    </source>
</reference>
<dbReference type="KEGG" id="pcm:AY601_1773"/>
<name>A0A127VBL4_9SPHI</name>
<sequence length="211" mass="24333">MTGIDFNTKGYVSFMNERTVEYLLLPKLINILKEHYAIVIPFYYWITREGGQLTGKRFEGKEFNIISFYPRRPKVNSKDNEHIIFKINQELFEKSTILIPKGIPVLTGVPLIHTIVDIAESSKTYWTALSSIGSEVIVKLDIDSPDDLKNPLFVGSLNLDAQTTLKRAKKMDWFSFQKILEEVRYNAPMRSFFGGAYKPIYLILMNPINND</sequence>
<dbReference type="AlphaFoldDB" id="A0A127VBL4"/>
<organism evidence="1 2">
    <name type="scientific">Pedobacter cryoconitis</name>
    <dbReference type="NCBI Taxonomy" id="188932"/>
    <lineage>
        <taxon>Bacteria</taxon>
        <taxon>Pseudomonadati</taxon>
        <taxon>Bacteroidota</taxon>
        <taxon>Sphingobacteriia</taxon>
        <taxon>Sphingobacteriales</taxon>
        <taxon>Sphingobacteriaceae</taxon>
        <taxon>Pedobacter</taxon>
    </lineage>
</organism>
<protein>
    <submittedName>
        <fullName evidence="1">Uncharacterized protein</fullName>
    </submittedName>
</protein>
<dbReference type="OrthoDB" id="7069305at2"/>
<dbReference type="RefSeq" id="WP_068399364.1">
    <property type="nucleotide sequence ID" value="NZ_CP014504.1"/>
</dbReference>
<accession>A0A127VBL4</accession>
<keyword evidence="2" id="KW-1185">Reference proteome</keyword>
<dbReference type="Proteomes" id="UP000071561">
    <property type="component" value="Chromosome"/>
</dbReference>